<protein>
    <recommendedName>
        <fullName evidence="3">Phage integrase family protein</fullName>
    </recommendedName>
</protein>
<reference evidence="1 2" key="1">
    <citation type="submission" date="2024-01" db="EMBL/GenBank/DDBJ databases">
        <title>The diversity of rhizobia nodulating Mimosa spp. in eleven states of Brazil covering several biomes is determined by host plant, location, and edaphic factors.</title>
        <authorList>
            <person name="Rouws L."/>
            <person name="Barauna A."/>
            <person name="Beukes C."/>
            <person name="De Faria S.M."/>
            <person name="Gross E."/>
            <person name="Dos Reis Junior F.B."/>
            <person name="Simon M."/>
            <person name="Maluk M."/>
            <person name="Odee D.W."/>
            <person name="Kenicer G."/>
            <person name="Young J.P.W."/>
            <person name="Reis V.M."/>
            <person name="Zilli J."/>
            <person name="James E.K."/>
        </authorList>
    </citation>
    <scope>NUCLEOTIDE SEQUENCE [LARGE SCALE GENOMIC DNA]</scope>
    <source>
        <strain evidence="1 2">JPY167</strain>
    </source>
</reference>
<proteinExistence type="predicted"/>
<accession>A0ABU9RVV8</accession>
<keyword evidence="2" id="KW-1185">Reference proteome</keyword>
<dbReference type="Proteomes" id="UP001489897">
    <property type="component" value="Unassembled WGS sequence"/>
</dbReference>
<dbReference type="RefSeq" id="WP_342948572.1">
    <property type="nucleotide sequence ID" value="NZ_JAYMRV010000007.1"/>
</dbReference>
<evidence type="ECO:0000313" key="2">
    <source>
        <dbReference type="Proteomes" id="UP001489897"/>
    </source>
</evidence>
<evidence type="ECO:0008006" key="3">
    <source>
        <dbReference type="Google" id="ProtNLM"/>
    </source>
</evidence>
<name>A0ABU9RVV8_9BURK</name>
<dbReference type="EMBL" id="JAYMRV010000007">
    <property type="protein sequence ID" value="MEM5424197.1"/>
    <property type="molecule type" value="Genomic_DNA"/>
</dbReference>
<comment type="caution">
    <text evidence="1">The sequence shown here is derived from an EMBL/GenBank/DDBJ whole genome shotgun (WGS) entry which is preliminary data.</text>
</comment>
<gene>
    <name evidence="1" type="ORF">VSR73_24425</name>
</gene>
<organism evidence="1 2">
    <name type="scientific">Paraburkholderia ferrariae</name>
    <dbReference type="NCBI Taxonomy" id="386056"/>
    <lineage>
        <taxon>Bacteria</taxon>
        <taxon>Pseudomonadati</taxon>
        <taxon>Pseudomonadota</taxon>
        <taxon>Betaproteobacteria</taxon>
        <taxon>Burkholderiales</taxon>
        <taxon>Burkholderiaceae</taxon>
        <taxon>Paraburkholderia</taxon>
    </lineage>
</organism>
<sequence>MITGRTRKLRRLWSKEKLARPERGVASFFCVRCAGAQRDLGEFDLDAGIWTIAGERMKAGEPHRVPMAVPVGAMLKTLKELVTRRWCFHRCAAWCCPI</sequence>
<evidence type="ECO:0000313" key="1">
    <source>
        <dbReference type="EMBL" id="MEM5424197.1"/>
    </source>
</evidence>